<organism evidence="1 2">
    <name type="scientific">Candidatus Desulfacyla euxinica</name>
    <dbReference type="NCBI Taxonomy" id="2841693"/>
    <lineage>
        <taxon>Bacteria</taxon>
        <taxon>Deltaproteobacteria</taxon>
        <taxon>Candidatus Desulfacyla</taxon>
    </lineage>
</organism>
<evidence type="ECO:0000313" key="2">
    <source>
        <dbReference type="Proteomes" id="UP000650524"/>
    </source>
</evidence>
<dbReference type="AlphaFoldDB" id="A0A8J6MZ45"/>
<protein>
    <submittedName>
        <fullName evidence="1">CooT family nickel-binding protein</fullName>
    </submittedName>
</protein>
<proteinExistence type="predicted"/>
<comment type="caution">
    <text evidence="1">The sequence shown here is derived from an EMBL/GenBank/DDBJ whole genome shotgun (WGS) entry which is preliminary data.</text>
</comment>
<accession>A0A8J6MZ45</accession>
<dbReference type="Proteomes" id="UP000650524">
    <property type="component" value="Unassembled WGS sequence"/>
</dbReference>
<gene>
    <name evidence="1" type="ORF">H8E19_08340</name>
</gene>
<name>A0A8J6MZ45_9DELT</name>
<dbReference type="Pfam" id="PF10133">
    <property type="entry name" value="CooT"/>
    <property type="match status" value="1"/>
</dbReference>
<evidence type="ECO:0000313" key="1">
    <source>
        <dbReference type="EMBL" id="MBC8177402.1"/>
    </source>
</evidence>
<dbReference type="InterPro" id="IPR019300">
    <property type="entry name" value="CooT"/>
</dbReference>
<dbReference type="EMBL" id="JACNJD010000207">
    <property type="protein sequence ID" value="MBC8177402.1"/>
    <property type="molecule type" value="Genomic_DNA"/>
</dbReference>
<sequence>MCEAHAYILDEKEEKRILESVDLVEFDGDEIRLVNIFGEQKTLRGRLARYDSSGGRIVFEKEIDDAGVN</sequence>
<reference evidence="1 2" key="1">
    <citation type="submission" date="2020-08" db="EMBL/GenBank/DDBJ databases">
        <title>Bridging the membrane lipid divide: bacteria of the FCB group superphylum have the potential to synthesize archaeal ether lipids.</title>
        <authorList>
            <person name="Villanueva L."/>
            <person name="Von Meijenfeldt F.A.B."/>
            <person name="Westbye A.B."/>
            <person name="Yadav S."/>
            <person name="Hopmans E.C."/>
            <person name="Dutilh B.E."/>
            <person name="Sinninghe Damste J.S."/>
        </authorList>
    </citation>
    <scope>NUCLEOTIDE SEQUENCE [LARGE SCALE GENOMIC DNA]</scope>
    <source>
        <strain evidence="1">NIOZ-UU27</strain>
    </source>
</reference>